<name>M0AIM0_9EURY</name>
<sequence length="88" mass="9676">MARFTVSELHDRCRSETVVSDDFWQRAADAGGGAFGYGDDIVHEQTKLVCVGDVLVVGEWTFDVVAAKKHESGGYTHWIALRDDGSDD</sequence>
<organism evidence="1 2">
    <name type="scientific">Natrialba chahannaoensis JCM 10990</name>
    <dbReference type="NCBI Taxonomy" id="1227492"/>
    <lineage>
        <taxon>Archaea</taxon>
        <taxon>Methanobacteriati</taxon>
        <taxon>Methanobacteriota</taxon>
        <taxon>Stenosarchaea group</taxon>
        <taxon>Halobacteria</taxon>
        <taxon>Halobacteriales</taxon>
        <taxon>Natrialbaceae</taxon>
        <taxon>Natrialba</taxon>
    </lineage>
</organism>
<reference evidence="1 2" key="1">
    <citation type="journal article" date="2014" name="PLoS Genet.">
        <title>Phylogenetically driven sequencing of extremely halophilic archaea reveals strategies for static and dynamic osmo-response.</title>
        <authorList>
            <person name="Becker E.A."/>
            <person name="Seitzer P.M."/>
            <person name="Tritt A."/>
            <person name="Larsen D."/>
            <person name="Krusor M."/>
            <person name="Yao A.I."/>
            <person name="Wu D."/>
            <person name="Madern D."/>
            <person name="Eisen J.A."/>
            <person name="Darling A.E."/>
            <person name="Facciotti M.T."/>
        </authorList>
    </citation>
    <scope>NUCLEOTIDE SEQUENCE [LARGE SCALE GENOMIC DNA]</scope>
    <source>
        <strain evidence="1 2">JCM 10990</strain>
    </source>
</reference>
<dbReference type="Proteomes" id="UP000011693">
    <property type="component" value="Unassembled WGS sequence"/>
</dbReference>
<comment type="caution">
    <text evidence="1">The sequence shown here is derived from an EMBL/GenBank/DDBJ whole genome shotgun (WGS) entry which is preliminary data.</text>
</comment>
<protein>
    <submittedName>
        <fullName evidence="1">Uncharacterized protein</fullName>
    </submittedName>
</protein>
<dbReference type="PATRIC" id="fig|1227492.4.peg.2311"/>
<dbReference type="EMBL" id="AOIN01000063">
    <property type="protein sequence ID" value="ELY98515.1"/>
    <property type="molecule type" value="Genomic_DNA"/>
</dbReference>
<keyword evidence="2" id="KW-1185">Reference proteome</keyword>
<gene>
    <name evidence="1" type="ORF">C482_11717</name>
</gene>
<accession>M0AIM0</accession>
<proteinExistence type="predicted"/>
<evidence type="ECO:0000313" key="1">
    <source>
        <dbReference type="EMBL" id="ELY98515.1"/>
    </source>
</evidence>
<dbReference type="RefSeq" id="WP_006167781.1">
    <property type="nucleotide sequence ID" value="NZ_AOIN01000063.1"/>
</dbReference>
<evidence type="ECO:0000313" key="2">
    <source>
        <dbReference type="Proteomes" id="UP000011693"/>
    </source>
</evidence>
<dbReference type="AlphaFoldDB" id="M0AIM0"/>